<dbReference type="Proteomes" id="UP000322981">
    <property type="component" value="Unassembled WGS sequence"/>
</dbReference>
<keyword evidence="15" id="KW-1185">Reference proteome</keyword>
<evidence type="ECO:0000259" key="13">
    <source>
        <dbReference type="PROSITE" id="PS00794"/>
    </source>
</evidence>
<dbReference type="GO" id="GO:0003848">
    <property type="term" value="F:2-amino-4-hydroxy-6-hydroxymethyldihydropteridine diphosphokinase activity"/>
    <property type="evidence" value="ECO:0007669"/>
    <property type="project" value="UniProtKB-EC"/>
</dbReference>
<dbReference type="InterPro" id="IPR035907">
    <property type="entry name" value="Hppk_sf"/>
</dbReference>
<dbReference type="EMBL" id="VWXX01000002">
    <property type="protein sequence ID" value="KAA6187266.1"/>
    <property type="molecule type" value="Genomic_DNA"/>
</dbReference>
<dbReference type="PANTHER" id="PTHR43071">
    <property type="entry name" value="2-AMINO-4-HYDROXY-6-HYDROXYMETHYLDIHYDROPTERIDINE PYROPHOSPHOKINASE"/>
    <property type="match status" value="1"/>
</dbReference>
<evidence type="ECO:0000256" key="2">
    <source>
        <dbReference type="ARBA" id="ARBA00005810"/>
    </source>
</evidence>
<dbReference type="NCBIfam" id="TIGR01498">
    <property type="entry name" value="folK"/>
    <property type="match status" value="1"/>
</dbReference>
<dbReference type="OrthoDB" id="9808041at2"/>
<comment type="caution">
    <text evidence="14">The sequence shown here is derived from an EMBL/GenBank/DDBJ whole genome shotgun (WGS) entry which is preliminary data.</text>
</comment>
<keyword evidence="7 14" id="KW-0418">Kinase</keyword>
<evidence type="ECO:0000256" key="8">
    <source>
        <dbReference type="ARBA" id="ARBA00022840"/>
    </source>
</evidence>
<comment type="function">
    <text evidence="10">Catalyzes the transfer of pyrophosphate from adenosine triphosphate (ATP) to 6-hydroxymethyl-7,8-dihydropterin, an enzymatic step in folate biosynthesis pathway.</text>
</comment>
<keyword evidence="6" id="KW-0547">Nucleotide-binding</keyword>
<comment type="similarity">
    <text evidence="2">Belongs to the HPPK family.</text>
</comment>
<evidence type="ECO:0000256" key="5">
    <source>
        <dbReference type="ARBA" id="ARBA00022679"/>
    </source>
</evidence>
<keyword evidence="8" id="KW-0067">ATP-binding</keyword>
<dbReference type="CDD" id="cd00483">
    <property type="entry name" value="HPPK"/>
    <property type="match status" value="1"/>
</dbReference>
<evidence type="ECO:0000313" key="15">
    <source>
        <dbReference type="Proteomes" id="UP000322981"/>
    </source>
</evidence>
<keyword evidence="5 14" id="KW-0808">Transferase</keyword>
<evidence type="ECO:0000256" key="12">
    <source>
        <dbReference type="ARBA" id="ARBA00033413"/>
    </source>
</evidence>
<dbReference type="GO" id="GO:0005524">
    <property type="term" value="F:ATP binding"/>
    <property type="evidence" value="ECO:0007669"/>
    <property type="project" value="UniProtKB-KW"/>
</dbReference>
<proteinExistence type="inferred from homology"/>
<evidence type="ECO:0000256" key="7">
    <source>
        <dbReference type="ARBA" id="ARBA00022777"/>
    </source>
</evidence>
<dbReference type="AlphaFoldDB" id="A0A5M8FTZ1"/>
<name>A0A5M8FTZ1_9GAMM</name>
<evidence type="ECO:0000256" key="1">
    <source>
        <dbReference type="ARBA" id="ARBA00005051"/>
    </source>
</evidence>
<dbReference type="GO" id="GO:0016301">
    <property type="term" value="F:kinase activity"/>
    <property type="evidence" value="ECO:0007669"/>
    <property type="project" value="UniProtKB-KW"/>
</dbReference>
<dbReference type="SUPFAM" id="SSF55083">
    <property type="entry name" value="6-hydroxymethyl-7,8-dihydropterin pyrophosphokinase, HPPK"/>
    <property type="match status" value="1"/>
</dbReference>
<evidence type="ECO:0000256" key="3">
    <source>
        <dbReference type="ARBA" id="ARBA00013253"/>
    </source>
</evidence>
<accession>A0A5M8FTZ1</accession>
<dbReference type="UniPathway" id="UPA00077">
    <property type="reaction ID" value="UER00155"/>
</dbReference>
<evidence type="ECO:0000256" key="9">
    <source>
        <dbReference type="ARBA" id="ARBA00022909"/>
    </source>
</evidence>
<keyword evidence="9" id="KW-0289">Folate biosynthesis</keyword>
<dbReference type="RefSeq" id="WP_150089780.1">
    <property type="nucleotide sequence ID" value="NZ_JBFUOH010000013.1"/>
</dbReference>
<sequence length="175" mass="20027">MTRRHCSYIAIGSNIEPLRNIPRALRLLSRLPQSRLTAVSGWYRTRPWGLEAQAEFVNLVVALETALAPLPLLASTQDIERRLQRVRLQKNGPRTIDLDILLYDAQVVAEPDLRIPHPGLLERDFMLEPLLDIAPDALHPQQQQPLAALRHRIRHRQIIQRLPDQISTTSYCSCV</sequence>
<comment type="pathway">
    <text evidence="1">Cofactor biosynthesis; tetrahydrofolate biosynthesis; 2-amino-4-hydroxy-6-hydroxymethyl-7,8-dihydropteridine diphosphate from 7,8-dihydroneopterin triphosphate: step 4/4.</text>
</comment>
<dbReference type="GO" id="GO:0046654">
    <property type="term" value="P:tetrahydrofolate biosynthetic process"/>
    <property type="evidence" value="ECO:0007669"/>
    <property type="project" value="UniProtKB-UniPathway"/>
</dbReference>
<evidence type="ECO:0000256" key="10">
    <source>
        <dbReference type="ARBA" id="ARBA00029409"/>
    </source>
</evidence>
<evidence type="ECO:0000256" key="4">
    <source>
        <dbReference type="ARBA" id="ARBA00016218"/>
    </source>
</evidence>
<reference evidence="14 15" key="1">
    <citation type="submission" date="2019-09" db="EMBL/GenBank/DDBJ databases">
        <title>Whole-genome sequence of the purple sulfur bacterium Thiohalocapsa marina DSM 19078.</title>
        <authorList>
            <person name="Kyndt J.A."/>
            <person name="Meyer T.E."/>
        </authorList>
    </citation>
    <scope>NUCLEOTIDE SEQUENCE [LARGE SCALE GENOMIC DNA]</scope>
    <source>
        <strain evidence="14 15">DSM 19078</strain>
    </source>
</reference>
<evidence type="ECO:0000256" key="11">
    <source>
        <dbReference type="ARBA" id="ARBA00029766"/>
    </source>
</evidence>
<dbReference type="PROSITE" id="PS00794">
    <property type="entry name" value="HPPK"/>
    <property type="match status" value="1"/>
</dbReference>
<protein>
    <recommendedName>
        <fullName evidence="4">2-amino-4-hydroxy-6-hydroxymethyldihydropteridine pyrophosphokinase</fullName>
        <ecNumber evidence="3">2.7.6.3</ecNumber>
    </recommendedName>
    <alternativeName>
        <fullName evidence="11">6-hydroxymethyl-7,8-dihydropterin pyrophosphokinase</fullName>
    </alternativeName>
    <alternativeName>
        <fullName evidence="12">7,8-dihydro-6-hydroxymethylpterin-pyrophosphokinase</fullName>
    </alternativeName>
</protein>
<dbReference type="EC" id="2.7.6.3" evidence="3"/>
<dbReference type="Gene3D" id="3.30.70.560">
    <property type="entry name" value="7,8-Dihydro-6-hydroxymethylpterin-pyrophosphokinase HPPK"/>
    <property type="match status" value="1"/>
</dbReference>
<evidence type="ECO:0000313" key="14">
    <source>
        <dbReference type="EMBL" id="KAA6187266.1"/>
    </source>
</evidence>
<evidence type="ECO:0000256" key="6">
    <source>
        <dbReference type="ARBA" id="ARBA00022741"/>
    </source>
</evidence>
<organism evidence="14 15">
    <name type="scientific">Thiohalocapsa marina</name>
    <dbReference type="NCBI Taxonomy" id="424902"/>
    <lineage>
        <taxon>Bacteria</taxon>
        <taxon>Pseudomonadati</taxon>
        <taxon>Pseudomonadota</taxon>
        <taxon>Gammaproteobacteria</taxon>
        <taxon>Chromatiales</taxon>
        <taxon>Chromatiaceae</taxon>
        <taxon>Thiohalocapsa</taxon>
    </lineage>
</organism>
<gene>
    <name evidence="14" type="primary">folK</name>
    <name evidence="14" type="ORF">F2Q65_01675</name>
</gene>
<dbReference type="Pfam" id="PF01288">
    <property type="entry name" value="HPPK"/>
    <property type="match status" value="1"/>
</dbReference>
<feature type="domain" description="7,8-dihydro-6-hydroxymethylpterin-pyrophosphokinase" evidence="13">
    <location>
        <begin position="90"/>
        <end position="101"/>
    </location>
</feature>
<dbReference type="InterPro" id="IPR000550">
    <property type="entry name" value="Hppk"/>
</dbReference>
<dbReference type="GO" id="GO:0046656">
    <property type="term" value="P:folic acid biosynthetic process"/>
    <property type="evidence" value="ECO:0007669"/>
    <property type="project" value="UniProtKB-KW"/>
</dbReference>
<dbReference type="PANTHER" id="PTHR43071:SF1">
    <property type="entry name" value="2-AMINO-4-HYDROXY-6-HYDROXYMETHYLDIHYDROPTERIDINE PYROPHOSPHOKINASE"/>
    <property type="match status" value="1"/>
</dbReference>